<evidence type="ECO:0000256" key="1">
    <source>
        <dbReference type="ARBA" id="ARBA00001974"/>
    </source>
</evidence>
<dbReference type="PANTHER" id="PTHR11806:SF2">
    <property type="entry name" value="METHYLENETETRAHYDROFOLATE--TRNA-(URACIL-5-)-METHYLTRANSFERASE TRMFO"/>
    <property type="match status" value="1"/>
</dbReference>
<keyword evidence="5 10" id="KW-0808">Transferase</keyword>
<dbReference type="STRING" id="1123382.SAMN02745221_00549"/>
<evidence type="ECO:0000313" key="12">
    <source>
        <dbReference type="EMBL" id="SHG58735.1"/>
    </source>
</evidence>
<proteinExistence type="inferred from homology"/>
<keyword evidence="2 10" id="KW-0963">Cytoplasm</keyword>
<dbReference type="InterPro" id="IPR002218">
    <property type="entry name" value="MnmG-rel"/>
</dbReference>
<dbReference type="RefSeq" id="WP_073089651.1">
    <property type="nucleotide sequence ID" value="NZ_FQWY01000006.1"/>
</dbReference>
<evidence type="ECO:0000256" key="9">
    <source>
        <dbReference type="ARBA" id="ARBA00023027"/>
    </source>
</evidence>
<dbReference type="PANTHER" id="PTHR11806">
    <property type="entry name" value="GLUCOSE INHIBITED DIVISION PROTEIN A"/>
    <property type="match status" value="1"/>
</dbReference>
<dbReference type="HAMAP" id="MF_01037">
    <property type="entry name" value="TrmFO"/>
    <property type="match status" value="1"/>
</dbReference>
<keyword evidence="3 10" id="KW-0489">Methyltransferase</keyword>
<dbReference type="SUPFAM" id="SSF51905">
    <property type="entry name" value="FAD/NAD(P)-binding domain"/>
    <property type="match status" value="1"/>
</dbReference>
<dbReference type="GO" id="GO:0005829">
    <property type="term" value="C:cytosol"/>
    <property type="evidence" value="ECO:0007669"/>
    <property type="project" value="TreeGrafter"/>
</dbReference>
<comment type="catalytic activity">
    <reaction evidence="10">
        <text>uridine(54) in tRNA + (6R)-5,10-methylene-5,6,7,8-tetrahydrofolate + NADH + H(+) = 5-methyluridine(54) in tRNA + (6S)-5,6,7,8-tetrahydrofolate + NAD(+)</text>
        <dbReference type="Rhea" id="RHEA:16873"/>
        <dbReference type="Rhea" id="RHEA-COMP:10167"/>
        <dbReference type="Rhea" id="RHEA-COMP:10193"/>
        <dbReference type="ChEBI" id="CHEBI:15378"/>
        <dbReference type="ChEBI" id="CHEBI:15636"/>
        <dbReference type="ChEBI" id="CHEBI:57453"/>
        <dbReference type="ChEBI" id="CHEBI:57540"/>
        <dbReference type="ChEBI" id="CHEBI:57945"/>
        <dbReference type="ChEBI" id="CHEBI:65315"/>
        <dbReference type="ChEBI" id="CHEBI:74447"/>
        <dbReference type="EC" id="2.1.1.74"/>
    </reaction>
</comment>
<evidence type="ECO:0000256" key="5">
    <source>
        <dbReference type="ARBA" id="ARBA00022679"/>
    </source>
</evidence>
<name>A0A1M5L1A9_9FIRM</name>
<organism evidence="12 13">
    <name type="scientific">Thermosyntropha lipolytica DSM 11003</name>
    <dbReference type="NCBI Taxonomy" id="1123382"/>
    <lineage>
        <taxon>Bacteria</taxon>
        <taxon>Bacillati</taxon>
        <taxon>Bacillota</taxon>
        <taxon>Clostridia</taxon>
        <taxon>Eubacteriales</taxon>
        <taxon>Syntrophomonadaceae</taxon>
        <taxon>Thermosyntropha</taxon>
    </lineage>
</organism>
<dbReference type="AlphaFoldDB" id="A0A1M5L1A9"/>
<keyword evidence="13" id="KW-1185">Reference proteome</keyword>
<evidence type="ECO:0000256" key="3">
    <source>
        <dbReference type="ARBA" id="ARBA00022603"/>
    </source>
</evidence>
<dbReference type="EMBL" id="FQWY01000006">
    <property type="protein sequence ID" value="SHG58735.1"/>
    <property type="molecule type" value="Genomic_DNA"/>
</dbReference>
<evidence type="ECO:0000256" key="4">
    <source>
        <dbReference type="ARBA" id="ARBA00022630"/>
    </source>
</evidence>
<dbReference type="OrthoDB" id="9803114at2"/>
<dbReference type="EC" id="2.1.1.74" evidence="10"/>
<evidence type="ECO:0000256" key="6">
    <source>
        <dbReference type="ARBA" id="ARBA00022694"/>
    </source>
</evidence>
<feature type="domain" description="MnmG N-terminal" evidence="11">
    <location>
        <begin position="5"/>
        <end position="367"/>
    </location>
</feature>
<evidence type="ECO:0000256" key="10">
    <source>
        <dbReference type="HAMAP-Rule" id="MF_01037"/>
    </source>
</evidence>
<evidence type="ECO:0000259" key="11">
    <source>
        <dbReference type="Pfam" id="PF01134"/>
    </source>
</evidence>
<keyword evidence="6 10" id="KW-0819">tRNA processing</keyword>
<accession>A0A1M5L1A9</accession>
<dbReference type="Proteomes" id="UP000242329">
    <property type="component" value="Unassembled WGS sequence"/>
</dbReference>
<comment type="similarity">
    <text evidence="10">Belongs to the MnmG family. TrmFO subfamily.</text>
</comment>
<dbReference type="InterPro" id="IPR040131">
    <property type="entry name" value="MnmG_N"/>
</dbReference>
<dbReference type="GO" id="GO:0050660">
    <property type="term" value="F:flavin adenine dinucleotide binding"/>
    <property type="evidence" value="ECO:0007669"/>
    <property type="project" value="UniProtKB-UniRule"/>
</dbReference>
<evidence type="ECO:0000256" key="7">
    <source>
        <dbReference type="ARBA" id="ARBA00022827"/>
    </source>
</evidence>
<dbReference type="InterPro" id="IPR036188">
    <property type="entry name" value="FAD/NAD-bd_sf"/>
</dbReference>
<comment type="cofactor">
    <cofactor evidence="1 10">
        <name>FAD</name>
        <dbReference type="ChEBI" id="CHEBI:57692"/>
    </cofactor>
</comment>
<gene>
    <name evidence="10" type="primary">trmFO</name>
    <name evidence="12" type="ORF">SAMN02745221_00549</name>
</gene>
<reference evidence="13" key="1">
    <citation type="submission" date="2016-11" db="EMBL/GenBank/DDBJ databases">
        <authorList>
            <person name="Varghese N."/>
            <person name="Submissions S."/>
        </authorList>
    </citation>
    <scope>NUCLEOTIDE SEQUENCE [LARGE SCALE GENOMIC DNA]</scope>
    <source>
        <strain evidence="13">DSM 11003</strain>
    </source>
</reference>
<comment type="catalytic activity">
    <reaction evidence="10">
        <text>uridine(54) in tRNA + (6R)-5,10-methylene-5,6,7,8-tetrahydrofolate + NADPH + H(+) = 5-methyluridine(54) in tRNA + (6S)-5,6,7,8-tetrahydrofolate + NADP(+)</text>
        <dbReference type="Rhea" id="RHEA:62372"/>
        <dbReference type="Rhea" id="RHEA-COMP:10167"/>
        <dbReference type="Rhea" id="RHEA-COMP:10193"/>
        <dbReference type="ChEBI" id="CHEBI:15378"/>
        <dbReference type="ChEBI" id="CHEBI:15636"/>
        <dbReference type="ChEBI" id="CHEBI:57453"/>
        <dbReference type="ChEBI" id="CHEBI:57783"/>
        <dbReference type="ChEBI" id="CHEBI:58349"/>
        <dbReference type="ChEBI" id="CHEBI:65315"/>
        <dbReference type="ChEBI" id="CHEBI:74447"/>
        <dbReference type="EC" id="2.1.1.74"/>
    </reaction>
</comment>
<dbReference type="GO" id="GO:0002098">
    <property type="term" value="P:tRNA wobble uridine modification"/>
    <property type="evidence" value="ECO:0007669"/>
    <property type="project" value="TreeGrafter"/>
</dbReference>
<evidence type="ECO:0000256" key="8">
    <source>
        <dbReference type="ARBA" id="ARBA00022857"/>
    </source>
</evidence>
<comment type="function">
    <text evidence="10">Catalyzes the folate-dependent formation of 5-methyl-uridine at position 54 (M-5-U54) in all tRNAs.</text>
</comment>
<dbReference type="InterPro" id="IPR020595">
    <property type="entry name" value="MnmG-rel_CS"/>
</dbReference>
<sequence>MQPYVNVIGAGLAGSEAAFRIASTGIKVKLYEMRPRKMTPVHRTGDFAELVCSNSLKSEDETTAQGMLKKEMRLLGSLLLSCAEEARVPAGSALAVDRSLFSRLVTERLKKHPNIEVICEEITSLPDDAVTIVATGPLTSDGLALFLQRMTGKENLYFYDAVAPSVTLESLDLNKVFKASRYGKGTDDYLNCPLTEEEYDKFYYELVNADIKEGHAIDKSLFFSGCMPIEVMARRGKDTLRFGPMRPVGLKDPRTGENAYAVVQLRQEDKEGKVWGLVGFQTRLKWGEQDRIFRLIPGLENAEFVRYGVMHRNTYINSPSLLYPTLQYRKNSYLLFAGQITGVEGYMESAATGIIAGINAVRLIKGEKCWIPDKVTMIGALLDFITSSPGDNFQPINANFGLLPPLEKPIKDKNLRNRAYLERSLHELKKYSELFLG</sequence>
<dbReference type="InterPro" id="IPR004417">
    <property type="entry name" value="TrmFO"/>
</dbReference>
<keyword evidence="8 10" id="KW-0521">NADP</keyword>
<dbReference type="GO" id="GO:0047151">
    <property type="term" value="F:tRNA (uracil(54)-C5)-methyltransferase activity, 5,10-methylenetetrahydrofolate-dependent"/>
    <property type="evidence" value="ECO:0007669"/>
    <property type="project" value="UniProtKB-UniRule"/>
</dbReference>
<comment type="subcellular location">
    <subcellularLocation>
        <location evidence="10">Cytoplasm</location>
    </subcellularLocation>
</comment>
<dbReference type="GO" id="GO:0030488">
    <property type="term" value="P:tRNA methylation"/>
    <property type="evidence" value="ECO:0007669"/>
    <property type="project" value="TreeGrafter"/>
</dbReference>
<dbReference type="Pfam" id="PF01134">
    <property type="entry name" value="GIDA"/>
    <property type="match status" value="1"/>
</dbReference>
<evidence type="ECO:0000313" key="13">
    <source>
        <dbReference type="Proteomes" id="UP000242329"/>
    </source>
</evidence>
<dbReference type="PROSITE" id="PS01281">
    <property type="entry name" value="GIDA_2"/>
    <property type="match status" value="1"/>
</dbReference>
<protein>
    <recommendedName>
        <fullName evidence="10">Methylenetetrahydrofolate--tRNA-(uracil-5-)-methyltransferase TrmFO</fullName>
        <ecNumber evidence="10">2.1.1.74</ecNumber>
    </recommendedName>
    <alternativeName>
        <fullName evidence="10">Folate-dependent tRNA (uracil-5-)-methyltransferase</fullName>
    </alternativeName>
    <alternativeName>
        <fullName evidence="10">Folate-dependent tRNA(M-5-U54)-methyltransferase</fullName>
    </alternativeName>
</protein>
<dbReference type="Gene3D" id="3.50.50.60">
    <property type="entry name" value="FAD/NAD(P)-binding domain"/>
    <property type="match status" value="2"/>
</dbReference>
<feature type="binding site" evidence="10">
    <location>
        <begin position="9"/>
        <end position="14"/>
    </location>
    <ligand>
        <name>FAD</name>
        <dbReference type="ChEBI" id="CHEBI:57692"/>
    </ligand>
</feature>
<dbReference type="NCBIfam" id="NF003739">
    <property type="entry name" value="PRK05335.1"/>
    <property type="match status" value="1"/>
</dbReference>
<keyword evidence="4 10" id="KW-0285">Flavoprotein</keyword>
<keyword evidence="9 10" id="KW-0520">NAD</keyword>
<dbReference type="NCBIfam" id="TIGR00137">
    <property type="entry name" value="gid_trmFO"/>
    <property type="match status" value="1"/>
</dbReference>
<evidence type="ECO:0000256" key="2">
    <source>
        <dbReference type="ARBA" id="ARBA00022490"/>
    </source>
</evidence>
<keyword evidence="7 10" id="KW-0274">FAD</keyword>